<proteinExistence type="predicted"/>
<protein>
    <recommendedName>
        <fullName evidence="3">Heavy-metal-associated domain-containing protein</fullName>
    </recommendedName>
</protein>
<gene>
    <name evidence="1" type="ORF">GCM10023143_05600</name>
</gene>
<dbReference type="Proteomes" id="UP001501207">
    <property type="component" value="Unassembled WGS sequence"/>
</dbReference>
<evidence type="ECO:0008006" key="3">
    <source>
        <dbReference type="Google" id="ProtNLM"/>
    </source>
</evidence>
<dbReference type="EMBL" id="BAABFN010000001">
    <property type="protein sequence ID" value="GAA4302858.1"/>
    <property type="molecule type" value="Genomic_DNA"/>
</dbReference>
<name>A0ABP8FFW6_9BACT</name>
<reference evidence="2" key="1">
    <citation type="journal article" date="2019" name="Int. J. Syst. Evol. Microbiol.">
        <title>The Global Catalogue of Microorganisms (GCM) 10K type strain sequencing project: providing services to taxonomists for standard genome sequencing and annotation.</title>
        <authorList>
            <consortium name="The Broad Institute Genomics Platform"/>
            <consortium name="The Broad Institute Genome Sequencing Center for Infectious Disease"/>
            <person name="Wu L."/>
            <person name="Ma J."/>
        </authorList>
    </citation>
    <scope>NUCLEOTIDE SEQUENCE [LARGE SCALE GENOMIC DNA]</scope>
    <source>
        <strain evidence="2">JCM 17664</strain>
    </source>
</reference>
<evidence type="ECO:0000313" key="2">
    <source>
        <dbReference type="Proteomes" id="UP001501207"/>
    </source>
</evidence>
<comment type="caution">
    <text evidence="1">The sequence shown here is derived from an EMBL/GenBank/DDBJ whole genome shotgun (WGS) entry which is preliminary data.</text>
</comment>
<keyword evidence="2" id="KW-1185">Reference proteome</keyword>
<sequence length="76" mass="8770">MKSMRSHKVEVFRTNVGGMPEAQKLLALLLRHFPDTKINFDLEDCDRILRVEGKDFAPEKVMRLLQEHGFSCSVLP</sequence>
<accession>A0ABP8FFW6</accession>
<evidence type="ECO:0000313" key="1">
    <source>
        <dbReference type="EMBL" id="GAA4302858.1"/>
    </source>
</evidence>
<organism evidence="1 2">
    <name type="scientific">Compostibacter hankyongensis</name>
    <dbReference type="NCBI Taxonomy" id="1007089"/>
    <lineage>
        <taxon>Bacteria</taxon>
        <taxon>Pseudomonadati</taxon>
        <taxon>Bacteroidota</taxon>
        <taxon>Chitinophagia</taxon>
        <taxon>Chitinophagales</taxon>
        <taxon>Chitinophagaceae</taxon>
        <taxon>Compostibacter</taxon>
    </lineage>
</organism>